<feature type="non-terminal residue" evidence="2">
    <location>
        <position position="78"/>
    </location>
</feature>
<sequence length="78" mass="8240">MQDAECKGSQPTSLGTQANLACPRCTLLINERGSGNPPTRTGPARRVMVRTPPPPPPYDGGQSSTAPSARGLRLQGRR</sequence>
<protein>
    <submittedName>
        <fullName evidence="2">Uncharacterized protein</fullName>
    </submittedName>
</protein>
<name>A0ABN8HRW1_9NEOP</name>
<reference evidence="2" key="1">
    <citation type="submission" date="2022-03" db="EMBL/GenBank/DDBJ databases">
        <authorList>
            <person name="Martin H S."/>
        </authorList>
    </citation>
    <scope>NUCLEOTIDE SEQUENCE</scope>
</reference>
<organism evidence="2 3">
    <name type="scientific">Iphiclides podalirius</name>
    <name type="common">scarce swallowtail</name>
    <dbReference type="NCBI Taxonomy" id="110791"/>
    <lineage>
        <taxon>Eukaryota</taxon>
        <taxon>Metazoa</taxon>
        <taxon>Ecdysozoa</taxon>
        <taxon>Arthropoda</taxon>
        <taxon>Hexapoda</taxon>
        <taxon>Insecta</taxon>
        <taxon>Pterygota</taxon>
        <taxon>Neoptera</taxon>
        <taxon>Endopterygota</taxon>
        <taxon>Lepidoptera</taxon>
        <taxon>Glossata</taxon>
        <taxon>Ditrysia</taxon>
        <taxon>Papilionoidea</taxon>
        <taxon>Papilionidae</taxon>
        <taxon>Papilioninae</taxon>
        <taxon>Iphiclides</taxon>
    </lineage>
</organism>
<dbReference type="Proteomes" id="UP000837857">
    <property type="component" value="Chromosome 11"/>
</dbReference>
<dbReference type="EMBL" id="OW152823">
    <property type="protein sequence ID" value="CAH2039191.1"/>
    <property type="molecule type" value="Genomic_DNA"/>
</dbReference>
<keyword evidence="3" id="KW-1185">Reference proteome</keyword>
<evidence type="ECO:0000313" key="3">
    <source>
        <dbReference type="Proteomes" id="UP000837857"/>
    </source>
</evidence>
<proteinExistence type="predicted"/>
<evidence type="ECO:0000313" key="2">
    <source>
        <dbReference type="EMBL" id="CAH2039191.1"/>
    </source>
</evidence>
<gene>
    <name evidence="2" type="ORF">IPOD504_LOCUS1551</name>
</gene>
<feature type="region of interest" description="Disordered" evidence="1">
    <location>
        <begin position="29"/>
        <end position="78"/>
    </location>
</feature>
<accession>A0ABN8HRW1</accession>
<evidence type="ECO:0000256" key="1">
    <source>
        <dbReference type="SAM" id="MobiDB-lite"/>
    </source>
</evidence>